<dbReference type="Proteomes" id="UP000250140">
    <property type="component" value="Unassembled WGS sequence"/>
</dbReference>
<proteinExistence type="predicted"/>
<accession>A0A8E2EXL3</accession>
<evidence type="ECO:0000313" key="2">
    <source>
        <dbReference type="EMBL" id="OCL06636.1"/>
    </source>
</evidence>
<dbReference type="AlphaFoldDB" id="A0A8E2EXL3"/>
<reference evidence="2 3" key="1">
    <citation type="journal article" date="2016" name="Nat. Commun.">
        <title>Ectomycorrhizal ecology is imprinted in the genome of the dominant symbiotic fungus Cenococcum geophilum.</title>
        <authorList>
            <consortium name="DOE Joint Genome Institute"/>
            <person name="Peter M."/>
            <person name="Kohler A."/>
            <person name="Ohm R.A."/>
            <person name="Kuo A."/>
            <person name="Krutzmann J."/>
            <person name="Morin E."/>
            <person name="Arend M."/>
            <person name="Barry K.W."/>
            <person name="Binder M."/>
            <person name="Choi C."/>
            <person name="Clum A."/>
            <person name="Copeland A."/>
            <person name="Grisel N."/>
            <person name="Haridas S."/>
            <person name="Kipfer T."/>
            <person name="LaButti K."/>
            <person name="Lindquist E."/>
            <person name="Lipzen A."/>
            <person name="Maire R."/>
            <person name="Meier B."/>
            <person name="Mihaltcheva S."/>
            <person name="Molinier V."/>
            <person name="Murat C."/>
            <person name="Poggeler S."/>
            <person name="Quandt C.A."/>
            <person name="Sperisen C."/>
            <person name="Tritt A."/>
            <person name="Tisserant E."/>
            <person name="Crous P.W."/>
            <person name="Henrissat B."/>
            <person name="Nehls U."/>
            <person name="Egli S."/>
            <person name="Spatafora J.W."/>
            <person name="Grigoriev I.V."/>
            <person name="Martin F.M."/>
        </authorList>
    </citation>
    <scope>NUCLEOTIDE SEQUENCE [LARGE SCALE GENOMIC DNA]</scope>
    <source>
        <strain evidence="2 3">CBS 207.34</strain>
    </source>
</reference>
<gene>
    <name evidence="2" type="ORF">AOQ84DRAFT_73598</name>
</gene>
<evidence type="ECO:0000256" key="1">
    <source>
        <dbReference type="SAM" id="MobiDB-lite"/>
    </source>
</evidence>
<name>A0A8E2EXL3_9PEZI</name>
<feature type="compositionally biased region" description="Basic and acidic residues" evidence="1">
    <location>
        <begin position="154"/>
        <end position="174"/>
    </location>
</feature>
<protein>
    <submittedName>
        <fullName evidence="2">Uncharacterized protein</fullName>
    </submittedName>
</protein>
<keyword evidence="3" id="KW-1185">Reference proteome</keyword>
<feature type="compositionally biased region" description="Basic and acidic residues" evidence="1">
    <location>
        <begin position="125"/>
        <end position="139"/>
    </location>
</feature>
<feature type="compositionally biased region" description="Polar residues" evidence="1">
    <location>
        <begin position="175"/>
        <end position="196"/>
    </location>
</feature>
<feature type="compositionally biased region" description="Basic residues" evidence="1">
    <location>
        <begin position="144"/>
        <end position="153"/>
    </location>
</feature>
<feature type="non-terminal residue" evidence="2">
    <location>
        <position position="347"/>
    </location>
</feature>
<dbReference type="EMBL" id="KV750018">
    <property type="protein sequence ID" value="OCL06636.1"/>
    <property type="molecule type" value="Genomic_DNA"/>
</dbReference>
<feature type="compositionally biased region" description="Pro residues" evidence="1">
    <location>
        <begin position="290"/>
        <end position="300"/>
    </location>
</feature>
<dbReference type="OrthoDB" id="10471369at2759"/>
<feature type="compositionally biased region" description="Basic and acidic residues" evidence="1">
    <location>
        <begin position="100"/>
        <end position="114"/>
    </location>
</feature>
<feature type="region of interest" description="Disordered" evidence="1">
    <location>
        <begin position="1"/>
        <end position="324"/>
    </location>
</feature>
<sequence length="347" mass="37177">MFSRFLTNARNILSRSPSVQDIPSASANELKGTSPPAVDELDTGMVTTRRGTDTESPAVDDSGAKSALKRGWEEPPSPISSIKRRKYAEKEAGAESNLDVEEKNGDGLETHDTIAVKAPVQGQHEAGEEAEAKPIEAKLENTTPKKRGRLALRGKRESSQERRPSPKVVIEKRPTNQTNNLTTEEASADNQPSTDPESIYATPVAERAASVYTTPATHKKKAESSPKQLEPPPSTKSEAEAVPTSSAEKKKNRKKQKNASKETVAADEASSQPHPTALAKPTRIRFNSEEPPPPADPVPEPDSRPATTKPVVDASSDDDEAPETVTRAAALETTKAAQAEATKAAKT</sequence>
<evidence type="ECO:0000313" key="3">
    <source>
        <dbReference type="Proteomes" id="UP000250140"/>
    </source>
</evidence>
<feature type="compositionally biased region" description="Polar residues" evidence="1">
    <location>
        <begin position="1"/>
        <end position="27"/>
    </location>
</feature>
<organism evidence="2 3">
    <name type="scientific">Glonium stellatum</name>
    <dbReference type="NCBI Taxonomy" id="574774"/>
    <lineage>
        <taxon>Eukaryota</taxon>
        <taxon>Fungi</taxon>
        <taxon>Dikarya</taxon>
        <taxon>Ascomycota</taxon>
        <taxon>Pezizomycotina</taxon>
        <taxon>Dothideomycetes</taxon>
        <taxon>Pleosporomycetidae</taxon>
        <taxon>Gloniales</taxon>
        <taxon>Gloniaceae</taxon>
        <taxon>Glonium</taxon>
    </lineage>
</organism>